<dbReference type="Gene3D" id="1.10.3720.10">
    <property type="entry name" value="MetI-like"/>
    <property type="match status" value="1"/>
</dbReference>
<keyword evidence="3" id="KW-1003">Cell membrane</keyword>
<dbReference type="SUPFAM" id="SSF161098">
    <property type="entry name" value="MetI-like"/>
    <property type="match status" value="1"/>
</dbReference>
<dbReference type="PANTHER" id="PTHR43744">
    <property type="entry name" value="ABC TRANSPORTER PERMEASE PROTEIN MG189-RELATED-RELATED"/>
    <property type="match status" value="1"/>
</dbReference>
<dbReference type="STRING" id="44251.PDUR_10645"/>
<dbReference type="GO" id="GO:0055085">
    <property type="term" value="P:transmembrane transport"/>
    <property type="evidence" value="ECO:0007669"/>
    <property type="project" value="InterPro"/>
</dbReference>
<evidence type="ECO:0000256" key="5">
    <source>
        <dbReference type="ARBA" id="ARBA00022989"/>
    </source>
</evidence>
<keyword evidence="5 7" id="KW-1133">Transmembrane helix</keyword>
<keyword evidence="10" id="KW-1185">Reference proteome</keyword>
<evidence type="ECO:0000256" key="6">
    <source>
        <dbReference type="ARBA" id="ARBA00023136"/>
    </source>
</evidence>
<comment type="subcellular location">
    <subcellularLocation>
        <location evidence="1 7">Cell membrane</location>
        <topology evidence="1 7">Multi-pass membrane protein</topology>
    </subcellularLocation>
</comment>
<keyword evidence="6 7" id="KW-0472">Membrane</keyword>
<feature type="domain" description="ABC transmembrane type-1" evidence="8">
    <location>
        <begin position="75"/>
        <end position="264"/>
    </location>
</feature>
<evidence type="ECO:0000313" key="10">
    <source>
        <dbReference type="Proteomes" id="UP000029409"/>
    </source>
</evidence>
<keyword evidence="4 7" id="KW-0812">Transmembrane</keyword>
<proteinExistence type="inferred from homology"/>
<evidence type="ECO:0000256" key="3">
    <source>
        <dbReference type="ARBA" id="ARBA00022475"/>
    </source>
</evidence>
<evidence type="ECO:0000256" key="2">
    <source>
        <dbReference type="ARBA" id="ARBA00022448"/>
    </source>
</evidence>
<dbReference type="Pfam" id="PF00528">
    <property type="entry name" value="BPD_transp_1"/>
    <property type="match status" value="1"/>
</dbReference>
<dbReference type="OrthoDB" id="9771544at2"/>
<dbReference type="PANTHER" id="PTHR43744:SF12">
    <property type="entry name" value="ABC TRANSPORTER PERMEASE PROTEIN MG189-RELATED"/>
    <property type="match status" value="1"/>
</dbReference>
<protein>
    <submittedName>
        <fullName evidence="9">Sugar ABC transporter permease</fullName>
    </submittedName>
</protein>
<feature type="transmembrane region" description="Helical" evidence="7">
    <location>
        <begin position="185"/>
        <end position="207"/>
    </location>
</feature>
<dbReference type="InterPro" id="IPR000515">
    <property type="entry name" value="MetI-like"/>
</dbReference>
<dbReference type="KEGG" id="pdu:PDUR_10645"/>
<dbReference type="eggNOG" id="COG0395">
    <property type="taxonomic scope" value="Bacteria"/>
</dbReference>
<accession>A0A089ITK9</accession>
<evidence type="ECO:0000256" key="4">
    <source>
        <dbReference type="ARBA" id="ARBA00022692"/>
    </source>
</evidence>
<dbReference type="InterPro" id="IPR035906">
    <property type="entry name" value="MetI-like_sf"/>
</dbReference>
<feature type="transmembrane region" description="Helical" evidence="7">
    <location>
        <begin position="7"/>
        <end position="28"/>
    </location>
</feature>
<dbReference type="AlphaFoldDB" id="A0A089ITK9"/>
<dbReference type="EMBL" id="CP009288">
    <property type="protein sequence ID" value="AIQ12324.1"/>
    <property type="molecule type" value="Genomic_DNA"/>
</dbReference>
<feature type="transmembrane region" description="Helical" evidence="7">
    <location>
        <begin position="145"/>
        <end position="164"/>
    </location>
</feature>
<dbReference type="CDD" id="cd06261">
    <property type="entry name" value="TM_PBP2"/>
    <property type="match status" value="1"/>
</dbReference>
<gene>
    <name evidence="9" type="ORF">PDUR_10645</name>
</gene>
<sequence>MSRIASFVKYTIMIILAIVSIIPIFWMISGASRPYAELFKYSNSFNIHLFVPVHPTLQNFKDVIFNERNPFLTYIGNTLFVASIVTVLVLLINAMSAFAFAKLRFRGKGVVFALFMSAMIIPGEVTLVPNYLLMHNFGWLDSYKALIIPSMLSVFGIFLLRQFFAEVPDEILEAAKIDGASMPRTFLRIVLPAAVPPMITLGLMTFLGNWDSYLWPLIVINDDKKQMIQVAIAAFSSAEGTDWSKILAASTISTVPILIIFLFLQRYYIQGITMSGVKG</sequence>
<feature type="transmembrane region" description="Helical" evidence="7">
    <location>
        <begin position="246"/>
        <end position="264"/>
    </location>
</feature>
<dbReference type="Proteomes" id="UP000029409">
    <property type="component" value="Chromosome"/>
</dbReference>
<evidence type="ECO:0000256" key="1">
    <source>
        <dbReference type="ARBA" id="ARBA00004651"/>
    </source>
</evidence>
<dbReference type="GO" id="GO:0005886">
    <property type="term" value="C:plasma membrane"/>
    <property type="evidence" value="ECO:0007669"/>
    <property type="project" value="UniProtKB-SubCell"/>
</dbReference>
<comment type="similarity">
    <text evidence="7">Belongs to the binding-protein-dependent transport system permease family.</text>
</comment>
<organism evidence="9 10">
    <name type="scientific">Paenibacillus durus</name>
    <name type="common">Paenibacillus azotofixans</name>
    <dbReference type="NCBI Taxonomy" id="44251"/>
    <lineage>
        <taxon>Bacteria</taxon>
        <taxon>Bacillati</taxon>
        <taxon>Bacillota</taxon>
        <taxon>Bacilli</taxon>
        <taxon>Bacillales</taxon>
        <taxon>Paenibacillaceae</taxon>
        <taxon>Paenibacillus</taxon>
    </lineage>
</organism>
<evidence type="ECO:0000259" key="8">
    <source>
        <dbReference type="PROSITE" id="PS50928"/>
    </source>
</evidence>
<reference evidence="9 10" key="1">
    <citation type="submission" date="2014-08" db="EMBL/GenBank/DDBJ databases">
        <title>Comparative genomics of the Paenibacillus odorifer group.</title>
        <authorList>
            <person name="den Bakker H.C."/>
            <person name="Tsai Y.-C."/>
            <person name="Martin N."/>
            <person name="Korlach J."/>
            <person name="Wiedmann M."/>
        </authorList>
    </citation>
    <scope>NUCLEOTIDE SEQUENCE [LARGE SCALE GENOMIC DNA]</scope>
    <source>
        <strain evidence="9 10">DSM 1735</strain>
    </source>
</reference>
<name>A0A089ITK9_PAEDU</name>
<dbReference type="PROSITE" id="PS50928">
    <property type="entry name" value="ABC_TM1"/>
    <property type="match status" value="1"/>
</dbReference>
<evidence type="ECO:0000313" key="9">
    <source>
        <dbReference type="EMBL" id="AIQ12324.1"/>
    </source>
</evidence>
<feature type="transmembrane region" description="Helical" evidence="7">
    <location>
        <begin position="79"/>
        <end position="100"/>
    </location>
</feature>
<evidence type="ECO:0000256" key="7">
    <source>
        <dbReference type="RuleBase" id="RU363032"/>
    </source>
</evidence>
<feature type="transmembrane region" description="Helical" evidence="7">
    <location>
        <begin position="112"/>
        <end position="133"/>
    </location>
</feature>
<dbReference type="RefSeq" id="WP_042206182.1">
    <property type="nucleotide sequence ID" value="NZ_CP009288.1"/>
</dbReference>
<keyword evidence="2 7" id="KW-0813">Transport</keyword>